<keyword evidence="2" id="KW-0547">Nucleotide-binding</keyword>
<dbReference type="GO" id="GO:0016887">
    <property type="term" value="F:ATP hydrolysis activity"/>
    <property type="evidence" value="ECO:0007669"/>
    <property type="project" value="InterPro"/>
</dbReference>
<evidence type="ECO:0000313" key="5">
    <source>
        <dbReference type="EMBL" id="CAB3669253.1"/>
    </source>
</evidence>
<evidence type="ECO:0000256" key="2">
    <source>
        <dbReference type="ARBA" id="ARBA00022741"/>
    </source>
</evidence>
<dbReference type="EMBL" id="CADIJR010000038">
    <property type="protein sequence ID" value="CAB3669253.1"/>
    <property type="molecule type" value="Genomic_DNA"/>
</dbReference>
<dbReference type="PANTHER" id="PTHR42794">
    <property type="entry name" value="HEMIN IMPORT ATP-BINDING PROTEIN HMUV"/>
    <property type="match status" value="1"/>
</dbReference>
<proteinExistence type="predicted"/>
<keyword evidence="1" id="KW-1003">Cell membrane</keyword>
<dbReference type="PROSITE" id="PS50893">
    <property type="entry name" value="ABC_TRANSPORTER_2"/>
    <property type="match status" value="1"/>
</dbReference>
<evidence type="ECO:0000256" key="1">
    <source>
        <dbReference type="ARBA" id="ARBA00022475"/>
    </source>
</evidence>
<evidence type="ECO:0000256" key="3">
    <source>
        <dbReference type="ARBA" id="ARBA00022840"/>
    </source>
</evidence>
<dbReference type="InterPro" id="IPR017871">
    <property type="entry name" value="ABC_transporter-like_CS"/>
</dbReference>
<dbReference type="RefSeq" id="WP_054430369.1">
    <property type="nucleotide sequence ID" value="NZ_CADIJR010000038.1"/>
</dbReference>
<dbReference type="SUPFAM" id="SSF52540">
    <property type="entry name" value="P-loop containing nucleoside triphosphate hydrolases"/>
    <property type="match status" value="1"/>
</dbReference>
<dbReference type="PANTHER" id="PTHR42794:SF2">
    <property type="entry name" value="ABC TRANSPORTER ATP-BINDING PROTEIN"/>
    <property type="match status" value="1"/>
</dbReference>
<gene>
    <name evidence="5" type="primary">yusV</name>
    <name evidence="5" type="ORF">LMG26845_03686</name>
</gene>
<keyword evidence="3 5" id="KW-0067">ATP-binding</keyword>
<evidence type="ECO:0000313" key="6">
    <source>
        <dbReference type="Proteomes" id="UP000507979"/>
    </source>
</evidence>
<dbReference type="InterPro" id="IPR027417">
    <property type="entry name" value="P-loop_NTPase"/>
</dbReference>
<dbReference type="PROSITE" id="PS00211">
    <property type="entry name" value="ABC_TRANSPORTER_1"/>
    <property type="match status" value="1"/>
</dbReference>
<dbReference type="AlphaFoldDB" id="A0A6J5AHM3"/>
<sequence>MSAPLLDVRGVGASYGARRVLHGIDLPGLMPGSVTALLGSNAAGKSTLLRRIAGELSGPGAVAVAGRSVVSWPPQHPNRPAHVPQDISSGSSLRVFEAVLLAAKQGAGWSVDETELDAVTHLLKALRIGDLAGRELAALSGGQRQLVSIAQALIRSPRILLLDEPTSALDLQRQYEVLALLRGLSRQRSLCIVMAIHDLNHALRFADHAVVLHQTGVFAQGAPRQVITPALLARVYGVDARVEPCSQGHWQVIVDGSLRQNSPEPSP</sequence>
<dbReference type="GO" id="GO:0005524">
    <property type="term" value="F:ATP binding"/>
    <property type="evidence" value="ECO:0007669"/>
    <property type="project" value="UniProtKB-KW"/>
</dbReference>
<reference evidence="5 6" key="1">
    <citation type="submission" date="2020-04" db="EMBL/GenBank/DDBJ databases">
        <authorList>
            <person name="De Canck E."/>
        </authorList>
    </citation>
    <scope>NUCLEOTIDE SEQUENCE [LARGE SCALE GENOMIC DNA]</scope>
    <source>
        <strain evidence="5 6">LMG 26845</strain>
    </source>
</reference>
<feature type="domain" description="ABC transporter" evidence="4">
    <location>
        <begin position="6"/>
        <end position="239"/>
    </location>
</feature>
<dbReference type="Proteomes" id="UP000507979">
    <property type="component" value="Unassembled WGS sequence"/>
</dbReference>
<organism evidence="5 6">
    <name type="scientific">Achromobacter insuavis</name>
    <dbReference type="NCBI Taxonomy" id="1287735"/>
    <lineage>
        <taxon>Bacteria</taxon>
        <taxon>Pseudomonadati</taxon>
        <taxon>Pseudomonadota</taxon>
        <taxon>Betaproteobacteria</taxon>
        <taxon>Burkholderiales</taxon>
        <taxon>Alcaligenaceae</taxon>
        <taxon>Achromobacter</taxon>
    </lineage>
</organism>
<dbReference type="SMART" id="SM00382">
    <property type="entry name" value="AAA"/>
    <property type="match status" value="1"/>
</dbReference>
<evidence type="ECO:0000259" key="4">
    <source>
        <dbReference type="PROSITE" id="PS50893"/>
    </source>
</evidence>
<dbReference type="Pfam" id="PF00005">
    <property type="entry name" value="ABC_tran"/>
    <property type="match status" value="1"/>
</dbReference>
<dbReference type="Gene3D" id="3.40.50.300">
    <property type="entry name" value="P-loop containing nucleotide triphosphate hydrolases"/>
    <property type="match status" value="1"/>
</dbReference>
<name>A0A6J5AHM3_9BURK</name>
<protein>
    <submittedName>
        <fullName evidence="5">Putative siderophore transport system ATP-binding protein YusV</fullName>
    </submittedName>
</protein>
<accession>A0A6J5AHM3</accession>
<keyword evidence="1" id="KW-0472">Membrane</keyword>
<dbReference type="CDD" id="cd03214">
    <property type="entry name" value="ABC_Iron-Siderophores_B12_Hemin"/>
    <property type="match status" value="1"/>
</dbReference>
<dbReference type="InterPro" id="IPR003439">
    <property type="entry name" value="ABC_transporter-like_ATP-bd"/>
</dbReference>
<dbReference type="InterPro" id="IPR003593">
    <property type="entry name" value="AAA+_ATPase"/>
</dbReference>
<dbReference type="GeneID" id="92899554"/>
<keyword evidence="6" id="KW-1185">Reference proteome</keyword>